<dbReference type="Pfam" id="PF01653">
    <property type="entry name" value="DNA_ligase_aden"/>
    <property type="match status" value="1"/>
</dbReference>
<dbReference type="Pfam" id="PF12826">
    <property type="entry name" value="HHH_2"/>
    <property type="match status" value="1"/>
</dbReference>
<evidence type="ECO:0000256" key="2">
    <source>
        <dbReference type="ARBA" id="ARBA00012722"/>
    </source>
</evidence>
<evidence type="ECO:0000256" key="14">
    <source>
        <dbReference type="ARBA" id="ARBA00060881"/>
    </source>
</evidence>
<dbReference type="HAMAP" id="MF_01588">
    <property type="entry name" value="DNA_ligase_A"/>
    <property type="match status" value="1"/>
</dbReference>
<dbReference type="InterPro" id="IPR013839">
    <property type="entry name" value="DNAligase_adenylation"/>
</dbReference>
<keyword evidence="9 15" id="KW-0460">Magnesium</keyword>
<dbReference type="Gene3D" id="1.10.287.610">
    <property type="entry name" value="Helix hairpin bin"/>
    <property type="match status" value="1"/>
</dbReference>
<evidence type="ECO:0000256" key="1">
    <source>
        <dbReference type="ARBA" id="ARBA00004067"/>
    </source>
</evidence>
<dbReference type="GO" id="GO:0003911">
    <property type="term" value="F:DNA ligase (NAD+) activity"/>
    <property type="evidence" value="ECO:0007669"/>
    <property type="project" value="UniProtKB-UniRule"/>
</dbReference>
<feature type="domain" description="BRCT" evidence="16">
    <location>
        <begin position="615"/>
        <end position="695"/>
    </location>
</feature>
<dbReference type="InterPro" id="IPR036420">
    <property type="entry name" value="BRCT_dom_sf"/>
</dbReference>
<dbReference type="Gene3D" id="2.40.50.140">
    <property type="entry name" value="Nucleic acid-binding proteins"/>
    <property type="match status" value="1"/>
</dbReference>
<dbReference type="PANTHER" id="PTHR23389">
    <property type="entry name" value="CHROMOSOME TRANSMISSION FIDELITY FACTOR 18"/>
    <property type="match status" value="1"/>
</dbReference>
<evidence type="ECO:0000256" key="4">
    <source>
        <dbReference type="ARBA" id="ARBA00022598"/>
    </source>
</evidence>
<evidence type="ECO:0000259" key="16">
    <source>
        <dbReference type="PROSITE" id="PS50172"/>
    </source>
</evidence>
<keyword evidence="5 15" id="KW-0235">DNA replication</keyword>
<feature type="binding site" evidence="15">
    <location>
        <position position="151"/>
    </location>
    <ligand>
        <name>NAD(+)</name>
        <dbReference type="ChEBI" id="CHEBI:57540"/>
    </ligand>
</feature>
<keyword evidence="8 15" id="KW-0862">Zinc</keyword>
<dbReference type="InterPro" id="IPR001679">
    <property type="entry name" value="DNA_ligase"/>
</dbReference>
<dbReference type="SUPFAM" id="SSF47781">
    <property type="entry name" value="RuvA domain 2-like"/>
    <property type="match status" value="1"/>
</dbReference>
<feature type="active site" description="N6-AMP-lysine intermediate" evidence="15">
    <location>
        <position position="130"/>
    </location>
</feature>
<evidence type="ECO:0000313" key="17">
    <source>
        <dbReference type="EMBL" id="HDX33872.1"/>
    </source>
</evidence>
<dbReference type="Pfam" id="PF03120">
    <property type="entry name" value="OB_DNA_ligase"/>
    <property type="match status" value="1"/>
</dbReference>
<dbReference type="FunFam" id="1.10.287.610:FF:000002">
    <property type="entry name" value="DNA ligase"/>
    <property type="match status" value="1"/>
</dbReference>
<dbReference type="InterPro" id="IPR012340">
    <property type="entry name" value="NA-bd_OB-fold"/>
</dbReference>
<protein>
    <recommendedName>
        <fullName evidence="3 15">DNA ligase</fullName>
        <ecNumber evidence="2 15">6.5.1.2</ecNumber>
    </recommendedName>
    <alternativeName>
        <fullName evidence="15">Polydeoxyribonucleotide synthase [NAD(+)]</fullName>
    </alternativeName>
</protein>
<comment type="similarity">
    <text evidence="14 15">Belongs to the NAD-dependent DNA ligase family. LigA subfamily.</text>
</comment>
<dbReference type="GO" id="GO:0003677">
    <property type="term" value="F:DNA binding"/>
    <property type="evidence" value="ECO:0007669"/>
    <property type="project" value="InterPro"/>
</dbReference>
<dbReference type="GO" id="GO:0046872">
    <property type="term" value="F:metal ion binding"/>
    <property type="evidence" value="ECO:0007669"/>
    <property type="project" value="UniProtKB-KW"/>
</dbReference>
<dbReference type="NCBIfam" id="TIGR00575">
    <property type="entry name" value="dnlj"/>
    <property type="match status" value="1"/>
</dbReference>
<dbReference type="InterPro" id="IPR041663">
    <property type="entry name" value="DisA/LigA_HHH"/>
</dbReference>
<dbReference type="Gene3D" id="1.10.150.20">
    <property type="entry name" value="5' to 3' exonuclease, C-terminal subdomain"/>
    <property type="match status" value="2"/>
</dbReference>
<feature type="binding site" evidence="15">
    <location>
        <begin position="45"/>
        <end position="49"/>
    </location>
    <ligand>
        <name>NAD(+)</name>
        <dbReference type="ChEBI" id="CHEBI:57540"/>
    </ligand>
</feature>
<feature type="binding site" evidence="15">
    <location>
        <position position="312"/>
    </location>
    <ligand>
        <name>NAD(+)</name>
        <dbReference type="ChEBI" id="CHEBI:57540"/>
    </ligand>
</feature>
<comment type="catalytic activity">
    <reaction evidence="13 15">
        <text>NAD(+) + (deoxyribonucleotide)n-3'-hydroxyl + 5'-phospho-(deoxyribonucleotide)m = (deoxyribonucleotide)n+m + AMP + beta-nicotinamide D-nucleotide.</text>
        <dbReference type="EC" id="6.5.1.2"/>
    </reaction>
</comment>
<dbReference type="InterPro" id="IPR004149">
    <property type="entry name" value="Znf_DNAligase_C4"/>
</dbReference>
<dbReference type="InterPro" id="IPR003583">
    <property type="entry name" value="Hlx-hairpin-Hlx_DNA-bd_motif"/>
</dbReference>
<dbReference type="Gene3D" id="3.40.50.10190">
    <property type="entry name" value="BRCT domain"/>
    <property type="match status" value="1"/>
</dbReference>
<keyword evidence="6 15" id="KW-0479">Metal-binding</keyword>
<dbReference type="Pfam" id="PF00533">
    <property type="entry name" value="BRCT"/>
    <property type="match status" value="1"/>
</dbReference>
<keyword evidence="12 15" id="KW-0464">Manganese</keyword>
<feature type="binding site" evidence="15">
    <location>
        <position position="448"/>
    </location>
    <ligand>
        <name>Zn(2+)</name>
        <dbReference type="ChEBI" id="CHEBI:29105"/>
    </ligand>
</feature>
<dbReference type="SMART" id="SM00278">
    <property type="entry name" value="HhH1"/>
    <property type="match status" value="3"/>
</dbReference>
<evidence type="ECO:0000256" key="15">
    <source>
        <dbReference type="HAMAP-Rule" id="MF_01588"/>
    </source>
</evidence>
<dbReference type="SMART" id="SM00292">
    <property type="entry name" value="BRCT"/>
    <property type="match status" value="1"/>
</dbReference>
<comment type="cofactor">
    <cofactor evidence="15">
        <name>Mg(2+)</name>
        <dbReference type="ChEBI" id="CHEBI:18420"/>
    </cofactor>
    <cofactor evidence="15">
        <name>Mn(2+)</name>
        <dbReference type="ChEBI" id="CHEBI:29035"/>
    </cofactor>
</comment>
<feature type="binding site" evidence="15">
    <location>
        <begin position="94"/>
        <end position="95"/>
    </location>
    <ligand>
        <name>NAD(+)</name>
        <dbReference type="ChEBI" id="CHEBI:57540"/>
    </ligand>
</feature>
<dbReference type="EMBL" id="DSMG01000209">
    <property type="protein sequence ID" value="HDX33872.1"/>
    <property type="molecule type" value="Genomic_DNA"/>
</dbReference>
<accession>A0A7C1FIL6</accession>
<reference evidence="17" key="1">
    <citation type="journal article" date="2020" name="mSystems">
        <title>Genome- and Community-Level Interaction Insights into Carbon Utilization and Element Cycling Functions of Hydrothermarchaeota in Hydrothermal Sediment.</title>
        <authorList>
            <person name="Zhou Z."/>
            <person name="Liu Y."/>
            <person name="Xu W."/>
            <person name="Pan J."/>
            <person name="Luo Z.H."/>
            <person name="Li M."/>
        </authorList>
    </citation>
    <scope>NUCLEOTIDE SEQUENCE [LARGE SCALE GENOMIC DNA]</scope>
    <source>
        <strain evidence="17">SpSt-289</strain>
    </source>
</reference>
<dbReference type="PROSITE" id="PS50172">
    <property type="entry name" value="BRCT"/>
    <property type="match status" value="1"/>
</dbReference>
<evidence type="ECO:0000256" key="8">
    <source>
        <dbReference type="ARBA" id="ARBA00022833"/>
    </source>
</evidence>
<name>A0A7C1FIL6_9CHLR</name>
<dbReference type="PANTHER" id="PTHR23389:SF9">
    <property type="entry name" value="DNA LIGASE"/>
    <property type="match status" value="1"/>
</dbReference>
<dbReference type="SMART" id="SM00532">
    <property type="entry name" value="LIGANc"/>
    <property type="match status" value="1"/>
</dbReference>
<sequence length="695" mass="76713">MTSDQLPGQDAAIDAGLAARAARLRELIRYHQYRYYVLDDPEISDQEFDALFNELVALEAAHPELRTPDSPTQRVGGFIADRFEKAQHPVPMLSLANAFSPGELHAWRDRLHRLLDAEDRAQLAYVVEPKFDGLTVVLHYQDGLFTLGATRGDGEYGEVITANLRTVRSLPLTIPAHRDANLPVPKRLVVRGEAYVDKADFQRFNQQQIEAGERAYANPRNFAAGSLRQLDSSITARRPIKLWVYQALVIEGGPSLASHWEALSYLRSLGFPVCPLNKRFTDEEFDRLVVHVEAFGERRHDLPYEVDGVVIKVDSLALQEKLGFTGKDPRWAIAYKYAGEEAVTSLLDIVVNVGRTGAVTPNAVLEPVPIGGVIVKSATLHNEDYIRDLDIRIGDKVVVKRAGEVIPKVLRPLPELRTGAERIWSMPKHCPVCGAPLVRPEGEAATYCVNNACPAQLVRAVEHFVSRQAMDIAGFGIRQAELFVERGFIRDLADIYQLPWDEIRRLEGYGDKRVENLRAALEASKDRPIHRLLTGLGIRYVGAVVAELLTQHYHSLFDLMNASPEELSAIEGIGPKIAASLHDYFSVPANRALLEKFARLGVRVAETPPAPVEQAARQPLAGLTFVVTGTLPGFTRTEVEEFIKAYGGKVAGSVSSKTSYVVAGEAAGSKLAKAQQLGVPVIDEATLRAMVDGRR</sequence>
<dbReference type="InterPro" id="IPR013840">
    <property type="entry name" value="DNAligase_N"/>
</dbReference>
<dbReference type="GO" id="GO:0005829">
    <property type="term" value="C:cytosol"/>
    <property type="evidence" value="ECO:0007669"/>
    <property type="project" value="TreeGrafter"/>
</dbReference>
<dbReference type="Pfam" id="PF03119">
    <property type="entry name" value="DNA_ligase_ZBD"/>
    <property type="match status" value="1"/>
</dbReference>
<keyword evidence="4 15" id="KW-0436">Ligase</keyword>
<evidence type="ECO:0000256" key="5">
    <source>
        <dbReference type="ARBA" id="ARBA00022705"/>
    </source>
</evidence>
<dbReference type="FunFam" id="1.10.150.20:FF:000007">
    <property type="entry name" value="DNA ligase"/>
    <property type="match status" value="1"/>
</dbReference>
<dbReference type="FunFam" id="2.40.50.140:FF:000012">
    <property type="entry name" value="DNA ligase"/>
    <property type="match status" value="1"/>
</dbReference>
<dbReference type="Gene3D" id="6.20.10.30">
    <property type="match status" value="1"/>
</dbReference>
<dbReference type="SUPFAM" id="SSF50249">
    <property type="entry name" value="Nucleic acid-binding proteins"/>
    <property type="match status" value="1"/>
</dbReference>
<dbReference type="PIRSF" id="PIRSF001604">
    <property type="entry name" value="LigA"/>
    <property type="match status" value="1"/>
</dbReference>
<evidence type="ECO:0000256" key="6">
    <source>
        <dbReference type="ARBA" id="ARBA00022723"/>
    </source>
</evidence>
<evidence type="ECO:0000256" key="13">
    <source>
        <dbReference type="ARBA" id="ARBA00034005"/>
    </source>
</evidence>
<keyword evidence="7 15" id="KW-0227">DNA damage</keyword>
<dbReference type="InterPro" id="IPR010994">
    <property type="entry name" value="RuvA_2-like"/>
</dbReference>
<dbReference type="GO" id="GO:0006281">
    <property type="term" value="P:DNA repair"/>
    <property type="evidence" value="ECO:0007669"/>
    <property type="project" value="UniProtKB-KW"/>
</dbReference>
<dbReference type="NCBIfam" id="NF005932">
    <property type="entry name" value="PRK07956.1"/>
    <property type="match status" value="1"/>
</dbReference>
<dbReference type="EC" id="6.5.1.2" evidence="2 15"/>
<dbReference type="Gene3D" id="3.30.470.30">
    <property type="entry name" value="DNA ligase/mRNA capping enzyme"/>
    <property type="match status" value="1"/>
</dbReference>
<dbReference type="SUPFAM" id="SSF56091">
    <property type="entry name" value="DNA ligase/mRNA capping enzyme, catalytic domain"/>
    <property type="match status" value="1"/>
</dbReference>
<feature type="binding site" evidence="15">
    <location>
        <position position="453"/>
    </location>
    <ligand>
        <name>Zn(2+)</name>
        <dbReference type="ChEBI" id="CHEBI:29105"/>
    </ligand>
</feature>
<dbReference type="FunFam" id="3.30.470.30:FF:000001">
    <property type="entry name" value="DNA ligase"/>
    <property type="match status" value="1"/>
</dbReference>
<evidence type="ECO:0000256" key="10">
    <source>
        <dbReference type="ARBA" id="ARBA00023027"/>
    </source>
</evidence>
<feature type="binding site" evidence="15">
    <location>
        <position position="433"/>
    </location>
    <ligand>
        <name>Zn(2+)</name>
        <dbReference type="ChEBI" id="CHEBI:29105"/>
    </ligand>
</feature>
<keyword evidence="10 15" id="KW-0520">NAD</keyword>
<dbReference type="Pfam" id="PF22745">
    <property type="entry name" value="Nlig-Ia"/>
    <property type="match status" value="1"/>
</dbReference>
<dbReference type="AlphaFoldDB" id="A0A7C1FIL6"/>
<evidence type="ECO:0000256" key="7">
    <source>
        <dbReference type="ARBA" id="ARBA00022763"/>
    </source>
</evidence>
<gene>
    <name evidence="15 17" type="primary">ligA</name>
    <name evidence="17" type="ORF">ENQ20_20675</name>
</gene>
<evidence type="ECO:0000256" key="3">
    <source>
        <dbReference type="ARBA" id="ARBA00013308"/>
    </source>
</evidence>
<feature type="binding site" evidence="15">
    <location>
        <position position="128"/>
    </location>
    <ligand>
        <name>NAD(+)</name>
        <dbReference type="ChEBI" id="CHEBI:57540"/>
    </ligand>
</feature>
<evidence type="ECO:0000256" key="11">
    <source>
        <dbReference type="ARBA" id="ARBA00023204"/>
    </source>
</evidence>
<feature type="binding site" evidence="15">
    <location>
        <position position="336"/>
    </location>
    <ligand>
        <name>NAD(+)</name>
        <dbReference type="ChEBI" id="CHEBI:57540"/>
    </ligand>
</feature>
<feature type="binding site" evidence="15">
    <location>
        <position position="193"/>
    </location>
    <ligand>
        <name>NAD(+)</name>
        <dbReference type="ChEBI" id="CHEBI:57540"/>
    </ligand>
</feature>
<dbReference type="CDD" id="cd00114">
    <property type="entry name" value="LIGANc"/>
    <property type="match status" value="1"/>
</dbReference>
<dbReference type="InterPro" id="IPR001357">
    <property type="entry name" value="BRCT_dom"/>
</dbReference>
<keyword evidence="11 15" id="KW-0234">DNA repair</keyword>
<comment type="caution">
    <text evidence="17">The sequence shown here is derived from an EMBL/GenBank/DDBJ whole genome shotgun (WGS) entry which is preliminary data.</text>
</comment>
<evidence type="ECO:0000256" key="9">
    <source>
        <dbReference type="ARBA" id="ARBA00022842"/>
    </source>
</evidence>
<organism evidence="17">
    <name type="scientific">Caldilinea aerophila</name>
    <dbReference type="NCBI Taxonomy" id="133453"/>
    <lineage>
        <taxon>Bacteria</taxon>
        <taxon>Bacillati</taxon>
        <taxon>Chloroflexota</taxon>
        <taxon>Caldilineae</taxon>
        <taxon>Caldilineales</taxon>
        <taxon>Caldilineaceae</taxon>
        <taxon>Caldilinea</taxon>
    </lineage>
</organism>
<proteinExistence type="inferred from homology"/>
<dbReference type="GO" id="GO:0006260">
    <property type="term" value="P:DNA replication"/>
    <property type="evidence" value="ECO:0007669"/>
    <property type="project" value="UniProtKB-KW"/>
</dbReference>
<dbReference type="InterPro" id="IPR004150">
    <property type="entry name" value="NAD_DNA_ligase_OB"/>
</dbReference>
<dbReference type="SUPFAM" id="SSF52113">
    <property type="entry name" value="BRCT domain"/>
    <property type="match status" value="1"/>
</dbReference>
<comment type="function">
    <text evidence="1 15">DNA ligase that catalyzes the formation of phosphodiester linkages between 5'-phosphoryl and 3'-hydroxyl groups in double-stranded DNA using NAD as a coenzyme and as the energy source for the reaction. It is essential for DNA replication and repair of damaged DNA.</text>
</comment>
<evidence type="ECO:0000256" key="12">
    <source>
        <dbReference type="ARBA" id="ARBA00023211"/>
    </source>
</evidence>
<feature type="binding site" evidence="15">
    <location>
        <position position="430"/>
    </location>
    <ligand>
        <name>Zn(2+)</name>
        <dbReference type="ChEBI" id="CHEBI:29105"/>
    </ligand>
</feature>